<evidence type="ECO:0000313" key="4">
    <source>
        <dbReference type="Proteomes" id="UP000248557"/>
    </source>
</evidence>
<evidence type="ECO:0000256" key="1">
    <source>
        <dbReference type="ARBA" id="ARBA00006484"/>
    </source>
</evidence>
<dbReference type="Pfam" id="PF00106">
    <property type="entry name" value="adh_short"/>
    <property type="match status" value="1"/>
</dbReference>
<gene>
    <name evidence="3" type="ORF">CA615_00230</name>
</gene>
<dbReference type="PRINTS" id="PR00080">
    <property type="entry name" value="SDRFAMILY"/>
</dbReference>
<proteinExistence type="inferred from homology"/>
<dbReference type="SUPFAM" id="SSF51735">
    <property type="entry name" value="NAD(P)-binding Rossmann-fold domains"/>
    <property type="match status" value="1"/>
</dbReference>
<reference evidence="3 4" key="1">
    <citation type="submission" date="2017-05" db="EMBL/GenBank/DDBJ databases">
        <title>Host range expansion of the Methanosphaera genus to humans and monogastric animals involves recent and extensive reduction in genome content.</title>
        <authorList>
            <person name="Hoedt E.C."/>
            <person name="Volmer J.G."/>
            <person name="Parks D.H."/>
            <person name="Rosewarne C.P."/>
            <person name="Denman S.E."/>
            <person name="Mcsweeney C.S."/>
            <person name="O Cuiv P."/>
            <person name="Hugenholtz P."/>
            <person name="Tyson G.W."/>
            <person name="Morrison M."/>
        </authorList>
    </citation>
    <scope>NUCLEOTIDE SEQUENCE [LARGE SCALE GENOMIC DNA]</scope>
    <source>
        <strain evidence="3 4">PA5</strain>
    </source>
</reference>
<dbReference type="PRINTS" id="PR00081">
    <property type="entry name" value="GDHRDH"/>
</dbReference>
<comment type="caution">
    <text evidence="3">The sequence shown here is derived from an EMBL/GenBank/DDBJ whole genome shotgun (WGS) entry which is preliminary data.</text>
</comment>
<dbReference type="NCBIfam" id="NF005559">
    <property type="entry name" value="PRK07231.1"/>
    <property type="match status" value="1"/>
</dbReference>
<dbReference type="PANTHER" id="PTHR42760">
    <property type="entry name" value="SHORT-CHAIN DEHYDROGENASES/REDUCTASES FAMILY MEMBER"/>
    <property type="match status" value="1"/>
</dbReference>
<protein>
    <submittedName>
        <fullName evidence="3">3-ketoacyl-ACP reductase</fullName>
    </submittedName>
</protein>
<organism evidence="3 4">
    <name type="scientific">Methanosphaera stadtmanae</name>
    <dbReference type="NCBI Taxonomy" id="2317"/>
    <lineage>
        <taxon>Archaea</taxon>
        <taxon>Methanobacteriati</taxon>
        <taxon>Methanobacteriota</taxon>
        <taxon>Methanomada group</taxon>
        <taxon>Methanobacteria</taxon>
        <taxon>Methanobacteriales</taxon>
        <taxon>Methanobacteriaceae</taxon>
        <taxon>Methanosphaera</taxon>
    </lineage>
</organism>
<dbReference type="Gene3D" id="3.40.50.720">
    <property type="entry name" value="NAD(P)-binding Rossmann-like Domain"/>
    <property type="match status" value="1"/>
</dbReference>
<evidence type="ECO:0000256" key="2">
    <source>
        <dbReference type="RuleBase" id="RU000363"/>
    </source>
</evidence>
<dbReference type="EMBL" id="NGJK01000004">
    <property type="protein sequence ID" value="RAP03850.1"/>
    <property type="molecule type" value="Genomic_DNA"/>
</dbReference>
<dbReference type="GeneID" id="3855782"/>
<dbReference type="InterPro" id="IPR020904">
    <property type="entry name" value="Sc_DH/Rdtase_CS"/>
</dbReference>
<accession>A0A328QB13</accession>
<sequence>MKLKGKVAIITGATAGIGKSIAYLFAEEGASTILIARRKERLEQITNEINSNGGDASACIGDVTKQEDIDNVVKLALDKYGKIDIIVNNAGIMDDFVSVKHIDDDLWDKTIDVNLTGPMRLIRAVIPEMIKNNGGNIITISSVGGLIGKISGAAYTASKHGVIGLAKHTAWVYGKHNIRSNVIAPGTVNTEIATTINPGRMDMETYETIDPFVKLSPKLGQSKEIAQIALFLASDDSSFVNGDVIKADGGWLS</sequence>
<dbReference type="AlphaFoldDB" id="A0A328QB13"/>
<dbReference type="InterPro" id="IPR002347">
    <property type="entry name" value="SDR_fam"/>
</dbReference>
<dbReference type="GO" id="GO:0016616">
    <property type="term" value="F:oxidoreductase activity, acting on the CH-OH group of donors, NAD or NADP as acceptor"/>
    <property type="evidence" value="ECO:0007669"/>
    <property type="project" value="TreeGrafter"/>
</dbReference>
<dbReference type="Proteomes" id="UP000248557">
    <property type="component" value="Unassembled WGS sequence"/>
</dbReference>
<dbReference type="CDD" id="cd05233">
    <property type="entry name" value="SDR_c"/>
    <property type="match status" value="1"/>
</dbReference>
<dbReference type="OMA" id="TWHAWQK"/>
<dbReference type="InterPro" id="IPR036291">
    <property type="entry name" value="NAD(P)-bd_dom_sf"/>
</dbReference>
<dbReference type="RefSeq" id="WP_011405665.1">
    <property type="nucleotide sequence ID" value="NZ_CATZNA010000008.1"/>
</dbReference>
<dbReference type="FunFam" id="3.40.50.720:FF:000084">
    <property type="entry name" value="Short-chain dehydrogenase reductase"/>
    <property type="match status" value="1"/>
</dbReference>
<evidence type="ECO:0000313" key="3">
    <source>
        <dbReference type="EMBL" id="RAP03850.1"/>
    </source>
</evidence>
<dbReference type="PROSITE" id="PS00061">
    <property type="entry name" value="ADH_SHORT"/>
    <property type="match status" value="1"/>
</dbReference>
<name>A0A328QB13_9EURY</name>
<comment type="similarity">
    <text evidence="1 2">Belongs to the short-chain dehydrogenases/reductases (SDR) family.</text>
</comment>